<dbReference type="PANTHER" id="PTHR48081">
    <property type="entry name" value="AB HYDROLASE SUPERFAMILY PROTEIN C4A8.06C"/>
    <property type="match status" value="1"/>
</dbReference>
<keyword evidence="1 3" id="KW-0378">Hydrolase</keyword>
<gene>
    <name evidence="3" type="ORF">FYJ34_04400</name>
</gene>
<sequence>MFQSKEVCLQQLPYPKNAIVYSHSFRKPHAVLLYFHGGGLLYGDKRDLPDCHIRRLTEAGYSIISFDYPLAPAAKLPLILEDVCASIRHYLEHPLSYVCRPLPYLLWGRSAGAYLCLSAAACGQLPSPPSGILSYYGYGFLCDNWFQSPSSFYRTFPPVSADCLQAIPKEIHPTGSLQTHYSVYVYARQQGCWKDLIYEGREKFFFLQHSLRTCDRLPCPLFCAHSTGDTDVPYEEFLALRTKYNASSYVAPCSEHDFDRDPSSAFTAALLDASLAFLHQLFAV</sequence>
<organism evidence="3 4">
    <name type="scientific">Suipraeoptans intestinalis</name>
    <dbReference type="NCBI Taxonomy" id="2606628"/>
    <lineage>
        <taxon>Bacteria</taxon>
        <taxon>Bacillati</taxon>
        <taxon>Bacillota</taxon>
        <taxon>Clostridia</taxon>
        <taxon>Lachnospirales</taxon>
        <taxon>Lachnospiraceae</taxon>
        <taxon>Suipraeoptans</taxon>
    </lineage>
</organism>
<name>A0A6N7V050_9FIRM</name>
<reference evidence="3 4" key="1">
    <citation type="submission" date="2019-08" db="EMBL/GenBank/DDBJ databases">
        <title>In-depth cultivation of the pig gut microbiome towards novel bacterial diversity and tailored functional studies.</title>
        <authorList>
            <person name="Wylensek D."/>
            <person name="Hitch T.C.A."/>
            <person name="Clavel T."/>
        </authorList>
    </citation>
    <scope>NUCLEOTIDE SEQUENCE [LARGE SCALE GENOMIC DNA]</scope>
    <source>
        <strain evidence="3 4">68-1-5</strain>
    </source>
</reference>
<feature type="domain" description="Alpha/beta hydrolase fold-3" evidence="2">
    <location>
        <begin position="32"/>
        <end position="121"/>
    </location>
</feature>
<accession>A0A6N7V050</accession>
<dbReference type="RefSeq" id="WP_154476576.1">
    <property type="nucleotide sequence ID" value="NZ_VULY01000018.1"/>
</dbReference>
<dbReference type="AlphaFoldDB" id="A0A6N7V050"/>
<evidence type="ECO:0000259" key="2">
    <source>
        <dbReference type="Pfam" id="PF07859"/>
    </source>
</evidence>
<dbReference type="PANTHER" id="PTHR48081:SF3">
    <property type="entry name" value="ALPHA_BETA HYDROLASE FOLD-3 DOMAIN-CONTAINING PROTEIN"/>
    <property type="match status" value="1"/>
</dbReference>
<dbReference type="InterPro" id="IPR029058">
    <property type="entry name" value="AB_hydrolase_fold"/>
</dbReference>
<dbReference type="EMBL" id="VULY01000018">
    <property type="protein sequence ID" value="MSR93527.1"/>
    <property type="molecule type" value="Genomic_DNA"/>
</dbReference>
<dbReference type="GO" id="GO:0016787">
    <property type="term" value="F:hydrolase activity"/>
    <property type="evidence" value="ECO:0007669"/>
    <property type="project" value="UniProtKB-KW"/>
</dbReference>
<dbReference type="InterPro" id="IPR013094">
    <property type="entry name" value="AB_hydrolase_3"/>
</dbReference>
<evidence type="ECO:0000313" key="4">
    <source>
        <dbReference type="Proteomes" id="UP000434409"/>
    </source>
</evidence>
<dbReference type="Proteomes" id="UP000434409">
    <property type="component" value="Unassembled WGS sequence"/>
</dbReference>
<evidence type="ECO:0000256" key="1">
    <source>
        <dbReference type="ARBA" id="ARBA00022801"/>
    </source>
</evidence>
<dbReference type="Gene3D" id="3.40.50.1820">
    <property type="entry name" value="alpha/beta hydrolase"/>
    <property type="match status" value="1"/>
</dbReference>
<comment type="caution">
    <text evidence="3">The sequence shown here is derived from an EMBL/GenBank/DDBJ whole genome shotgun (WGS) entry which is preliminary data.</text>
</comment>
<dbReference type="InterPro" id="IPR050300">
    <property type="entry name" value="GDXG_lipolytic_enzyme"/>
</dbReference>
<keyword evidence="4" id="KW-1185">Reference proteome</keyword>
<evidence type="ECO:0000313" key="3">
    <source>
        <dbReference type="EMBL" id="MSR93527.1"/>
    </source>
</evidence>
<proteinExistence type="predicted"/>
<dbReference type="SUPFAM" id="SSF53474">
    <property type="entry name" value="alpha/beta-Hydrolases"/>
    <property type="match status" value="1"/>
</dbReference>
<dbReference type="Pfam" id="PF07859">
    <property type="entry name" value="Abhydrolase_3"/>
    <property type="match status" value="1"/>
</dbReference>
<protein>
    <submittedName>
        <fullName evidence="3">Alpha/beta hydrolase</fullName>
    </submittedName>
</protein>